<name>A0A0L6UBP2_9BASI</name>
<proteinExistence type="predicted"/>
<dbReference type="EMBL" id="LAVV01013161">
    <property type="protein sequence ID" value="KNZ45921.1"/>
    <property type="molecule type" value="Genomic_DNA"/>
</dbReference>
<comment type="caution">
    <text evidence="1">The sequence shown here is derived from an EMBL/GenBank/DDBJ whole genome shotgun (WGS) entry which is preliminary data.</text>
</comment>
<reference evidence="1 2" key="1">
    <citation type="submission" date="2015-08" db="EMBL/GenBank/DDBJ databases">
        <title>Next Generation Sequencing and Analysis of the Genome of Puccinia sorghi L Schw, the Causal Agent of Maize Common Rust.</title>
        <authorList>
            <person name="Rochi L."/>
            <person name="Burguener G."/>
            <person name="Darino M."/>
            <person name="Turjanski A."/>
            <person name="Kreff E."/>
            <person name="Dieguez M.J."/>
            <person name="Sacco F."/>
        </authorList>
    </citation>
    <scope>NUCLEOTIDE SEQUENCE [LARGE SCALE GENOMIC DNA]</scope>
    <source>
        <strain evidence="1 2">RO10H11247</strain>
    </source>
</reference>
<sequence length="162" mass="17619">MPGCAQGGTPTWNKCPSAHALGKKYHHTEFYPPANADTNPVNLNEATPAALLNTSSTYALPTRGSVTTQAGLRMWRSDKHTILQHLLLSSVGLVFELIEGALEHRPDMIRPGPGNWSCPPISKMPVMPGDMGLTMIERVLFPTDEEHSKGKQLAMSSSSEQQ</sequence>
<gene>
    <name evidence="1" type="ORF">VP01_76g19</name>
</gene>
<evidence type="ECO:0000313" key="2">
    <source>
        <dbReference type="Proteomes" id="UP000037035"/>
    </source>
</evidence>
<dbReference type="Proteomes" id="UP000037035">
    <property type="component" value="Unassembled WGS sequence"/>
</dbReference>
<dbReference type="AlphaFoldDB" id="A0A0L6UBP2"/>
<accession>A0A0L6UBP2</accession>
<dbReference type="VEuPathDB" id="FungiDB:VP01_76g19"/>
<protein>
    <submittedName>
        <fullName evidence="1">Uncharacterized protein</fullName>
    </submittedName>
</protein>
<evidence type="ECO:0000313" key="1">
    <source>
        <dbReference type="EMBL" id="KNZ45921.1"/>
    </source>
</evidence>
<organism evidence="1 2">
    <name type="scientific">Puccinia sorghi</name>
    <dbReference type="NCBI Taxonomy" id="27349"/>
    <lineage>
        <taxon>Eukaryota</taxon>
        <taxon>Fungi</taxon>
        <taxon>Dikarya</taxon>
        <taxon>Basidiomycota</taxon>
        <taxon>Pucciniomycotina</taxon>
        <taxon>Pucciniomycetes</taxon>
        <taxon>Pucciniales</taxon>
        <taxon>Pucciniaceae</taxon>
        <taxon>Puccinia</taxon>
    </lineage>
</organism>
<keyword evidence="2" id="KW-1185">Reference proteome</keyword>